<reference evidence="1 2" key="1">
    <citation type="submission" date="2018-06" db="EMBL/GenBank/DDBJ databases">
        <authorList>
            <consortium name="Pathogen Informatics"/>
            <person name="Doyle S."/>
        </authorList>
    </citation>
    <scope>NUCLEOTIDE SEQUENCE [LARGE SCALE GENOMIC DNA]</scope>
    <source>
        <strain evidence="1 2">NCTC8580</strain>
    </source>
</reference>
<sequence>MLHIKIMLFFFIFIGKVYSSDEQINGAWEFYKVSSVDIFGESDPDTVRNLNFLYEKVGIKVDDKIIMIRNSLLSDKDICSIKYRKTKKTPLFYFHSDTTVAMYKKLFGQEGVALAEFIYLLRANEQSEICPSIYSEIIKNDDYLVLIDHYYSVFFKRVNANLPVNKNHGDFLLDYCKDANQNKTFDGGDKYICDFIKKNINETYTKIREISSTGKLMKETLSKENLKYAINDGMVSYQWKSPEILKVTILHGGETVIYEFQEKQSGTHLVITVDTGY</sequence>
<evidence type="ECO:0000313" key="2">
    <source>
        <dbReference type="Proteomes" id="UP000255087"/>
    </source>
</evidence>
<name>A0A380Q3Z3_YERPU</name>
<evidence type="ECO:0000313" key="1">
    <source>
        <dbReference type="EMBL" id="SUP80534.1"/>
    </source>
</evidence>
<protein>
    <submittedName>
        <fullName evidence="1">Uncharacterized protein</fullName>
    </submittedName>
</protein>
<accession>A0A380Q3Z3</accession>
<gene>
    <name evidence="1" type="ORF">NCTC8580_00591</name>
</gene>
<dbReference type="EMBL" id="UHJC01000001">
    <property type="protein sequence ID" value="SUP80534.1"/>
    <property type="molecule type" value="Genomic_DNA"/>
</dbReference>
<organism evidence="1 2">
    <name type="scientific">Yersinia pseudotuberculosis</name>
    <dbReference type="NCBI Taxonomy" id="633"/>
    <lineage>
        <taxon>Bacteria</taxon>
        <taxon>Pseudomonadati</taxon>
        <taxon>Pseudomonadota</taxon>
        <taxon>Gammaproteobacteria</taxon>
        <taxon>Enterobacterales</taxon>
        <taxon>Yersiniaceae</taxon>
        <taxon>Yersinia</taxon>
    </lineage>
</organism>
<proteinExistence type="predicted"/>
<dbReference type="Proteomes" id="UP000255087">
    <property type="component" value="Unassembled WGS sequence"/>
</dbReference>
<dbReference type="AlphaFoldDB" id="A0A380Q3Z3"/>
<dbReference type="RefSeq" id="WP_115115034.1">
    <property type="nucleotide sequence ID" value="NZ_UHJC01000001.1"/>
</dbReference>